<dbReference type="EMBL" id="BLAB01000001">
    <property type="protein sequence ID" value="GER93564.1"/>
    <property type="molecule type" value="Genomic_DNA"/>
</dbReference>
<dbReference type="NCBIfam" id="TIGR02201">
    <property type="entry name" value="heptsyl_trn_III"/>
    <property type="match status" value="1"/>
</dbReference>
<dbReference type="InterPro" id="IPR051199">
    <property type="entry name" value="LPS_LOS_Heptosyltrfase"/>
</dbReference>
<sequence length="383" mass="43252">MNHTFKNVHRILVIKLRHIGDVLLTAPVFRALKEKFPDAQITALVNSGTEDVLKGNTLIDEILIMDRSIKRLSIIQRYAKEIVFLKDIRANGFDMTIDLTGGDRAAVISFASGARYRLGWKSDKGFIGKKYVYTHLSEPDANKHIVLQNLDVISQFGITTEDLTVNFYIPDDDRIFIKDILRKYNADKETNIVHIHPTSRWLFKCWKDEYMAEVIRWLLDRGNRVIVTSSPDKKEVEKAKKILSLVGNSRSSLLIDLCGKTTIKQLGAISEVSNLFFGVDSAPMHIAAAVGTPVVALFGPSGTFHWGPWDNNSSHFTVHNSQFKSPYKKRNGIQTFAIHTVIQRDWDCIPCGKDGCNGSKISKCLDDIRPDEVIEIIKNVIIK</sequence>
<keyword evidence="1" id="KW-0328">Glycosyltransferase</keyword>
<name>A0A5J4KWF9_9ZZZZ</name>
<dbReference type="AlphaFoldDB" id="A0A5J4KWF9"/>
<dbReference type="Gene3D" id="3.40.50.2000">
    <property type="entry name" value="Glycogen Phosphorylase B"/>
    <property type="match status" value="2"/>
</dbReference>
<comment type="caution">
    <text evidence="3">The sequence shown here is derived from an EMBL/GenBank/DDBJ whole genome shotgun (WGS) entry which is preliminary data.</text>
</comment>
<dbReference type="PANTHER" id="PTHR30160:SF1">
    <property type="entry name" value="LIPOPOLYSACCHARIDE 1,2-N-ACETYLGLUCOSAMINETRANSFERASE-RELATED"/>
    <property type="match status" value="1"/>
</dbReference>
<proteinExistence type="predicted"/>
<reference evidence="3" key="1">
    <citation type="submission" date="2019-10" db="EMBL/GenBank/DDBJ databases">
        <title>Metagenomic sequencing of thiosulfate-disproportionating enrichment culture.</title>
        <authorList>
            <person name="Umezawa K."/>
            <person name="Kojima H."/>
            <person name="Fukui M."/>
        </authorList>
    </citation>
    <scope>NUCLEOTIDE SEQUENCE</scope>
    <source>
        <strain evidence="3">45J</strain>
    </source>
</reference>
<protein>
    <submittedName>
        <fullName evidence="3">Putative lipopolysaccharide heptosyltransferase III</fullName>
    </submittedName>
</protein>
<dbReference type="Pfam" id="PF01075">
    <property type="entry name" value="Glyco_transf_9"/>
    <property type="match status" value="1"/>
</dbReference>
<evidence type="ECO:0000313" key="3">
    <source>
        <dbReference type="EMBL" id="GER93564.1"/>
    </source>
</evidence>
<dbReference type="InterPro" id="IPR002201">
    <property type="entry name" value="Glyco_trans_9"/>
</dbReference>
<evidence type="ECO:0000256" key="2">
    <source>
        <dbReference type="ARBA" id="ARBA00022679"/>
    </source>
</evidence>
<accession>A0A5J4KWF9</accession>
<dbReference type="CDD" id="cd03789">
    <property type="entry name" value="GT9_LPS_heptosyltransferase"/>
    <property type="match status" value="1"/>
</dbReference>
<keyword evidence="2 3" id="KW-0808">Transferase</keyword>
<gene>
    <name evidence="3" type="ORF">A45J_1310</name>
</gene>
<dbReference type="PANTHER" id="PTHR30160">
    <property type="entry name" value="TETRAACYLDISACCHARIDE 4'-KINASE-RELATED"/>
    <property type="match status" value="1"/>
</dbReference>
<evidence type="ECO:0000256" key="1">
    <source>
        <dbReference type="ARBA" id="ARBA00022676"/>
    </source>
</evidence>
<dbReference type="GO" id="GO:0005829">
    <property type="term" value="C:cytosol"/>
    <property type="evidence" value="ECO:0007669"/>
    <property type="project" value="TreeGrafter"/>
</dbReference>
<dbReference type="GO" id="GO:0009244">
    <property type="term" value="P:lipopolysaccharide core region biosynthetic process"/>
    <property type="evidence" value="ECO:0007669"/>
    <property type="project" value="TreeGrafter"/>
</dbReference>
<dbReference type="GO" id="GO:0008713">
    <property type="term" value="F:ADP-heptose-lipopolysaccharide heptosyltransferase activity"/>
    <property type="evidence" value="ECO:0007669"/>
    <property type="project" value="TreeGrafter"/>
</dbReference>
<dbReference type="InterPro" id="IPR011916">
    <property type="entry name" value="LipoPS_heptosylTferase-III"/>
</dbReference>
<dbReference type="SUPFAM" id="SSF53756">
    <property type="entry name" value="UDP-Glycosyltransferase/glycogen phosphorylase"/>
    <property type="match status" value="1"/>
</dbReference>
<organism evidence="3">
    <name type="scientific">hot springs metagenome</name>
    <dbReference type="NCBI Taxonomy" id="433727"/>
    <lineage>
        <taxon>unclassified sequences</taxon>
        <taxon>metagenomes</taxon>
        <taxon>ecological metagenomes</taxon>
    </lineage>
</organism>